<feature type="domain" description="Chromo" evidence="2">
    <location>
        <begin position="1234"/>
        <end position="1276"/>
    </location>
</feature>
<dbReference type="InterPro" id="IPR000953">
    <property type="entry name" value="Chromo/chromo_shadow_dom"/>
</dbReference>
<name>A0A6L2JS04_TANCI</name>
<evidence type="ECO:0000313" key="3">
    <source>
        <dbReference type="EMBL" id="GEU39550.1"/>
    </source>
</evidence>
<dbReference type="SUPFAM" id="SSF56672">
    <property type="entry name" value="DNA/RNA polymerases"/>
    <property type="match status" value="2"/>
</dbReference>
<dbReference type="PANTHER" id="PTHR37984:SF5">
    <property type="entry name" value="PROTEIN NYNRIN-LIKE"/>
    <property type="match status" value="1"/>
</dbReference>
<dbReference type="CDD" id="cd00024">
    <property type="entry name" value="CD_CSD"/>
    <property type="match status" value="1"/>
</dbReference>
<dbReference type="SUPFAM" id="SSF54160">
    <property type="entry name" value="Chromo domain-like"/>
    <property type="match status" value="1"/>
</dbReference>
<dbReference type="PANTHER" id="PTHR37984">
    <property type="entry name" value="PROTEIN CBG26694"/>
    <property type="match status" value="1"/>
</dbReference>
<dbReference type="GO" id="GO:0003824">
    <property type="term" value="F:catalytic activity"/>
    <property type="evidence" value="ECO:0007669"/>
    <property type="project" value="UniProtKB-KW"/>
</dbReference>
<dbReference type="Gene3D" id="3.30.420.10">
    <property type="entry name" value="Ribonuclease H-like superfamily/Ribonuclease H"/>
    <property type="match status" value="2"/>
</dbReference>
<proteinExistence type="predicted"/>
<dbReference type="InterPro" id="IPR041577">
    <property type="entry name" value="RT_RNaseH_2"/>
</dbReference>
<dbReference type="FunFam" id="3.30.70.270:FF:000020">
    <property type="entry name" value="Transposon Tf2-6 polyprotein-like Protein"/>
    <property type="match status" value="1"/>
</dbReference>
<sequence length="1276" mass="145562">MAAVVVAAAREAVMVARKATVVVPRWAVKEKEVKPARKVGNAVIMDAVLDLILEAEAKEALLNGRYAILGPSVMGQQGCRVRANLLQPKGFVNHMTVGERRQNMFQTTVFSKSLKTEVEDVTMEAISNKFKVLKVEYEKVLEIVIAWIENSRVLRSFFFVQMELFYFVDEVFDSEYIQVQHVFATRELNRLNGEKGMSNRGGIVSQYGRLTKFEFPKFYGEDVHGWLYRVNQKHGDNVSWTVYEQKVKNHFDFLFEDPMVELKILKHVTIVQLYQEQFEVLMNKVELSEAYAVSLFIGGLKDKIRKHVRMFKPKTVLDVYCLTKMQEATLQVLKTRQTPLLTTPRTPYATTSYANKTVSYPLKSATTTLALLAPNTISKPFYVQPRKQMTQNEIADKRTKNLCFYCDDKFVSGHKCSGQLFLLQICADKSASEEYKLEVLLDEPVVQNFRESITDTQVISLHAMTRGNTYKTMRMVLRGIQKAALQWMSGKRQSKEISNGQVLCVYPKTLLKMTQTTTSPLCSQITALLDSYQVVFVTLTSIPTKRKQDHIIPLVPNIPPINIRSYKHPPNQKDVVEAMEHLHHLQLVLQVIRQNSLYAKMNKCNFAAKQVEYLGHIISRVGVSIDLSKIIAMQKWPTPVTLKPLRGFHGLTALKVAMSQDPVLALPNFNKPFIVETDVSKMGIAYPVLLQPLPIPTKVWHDILMDFIEALPSSQGCMTRERPKERVKWVSLDVYWYNTNYHSSAHTTPFEIVYGQPPNLHLLYIGGTSSLEEEATLQVLKTRQTPLLTTLRTPYATTSCANKTVSYPPKSATTTLALTPPNTISKPVYVQPRKQMTQKEIADKRAKNLCFYCDKKFLPGHKCSGHLFLLQICVDKSDSEEYELEALLDEPVENGVMRPTEGCFSMMGGKRQSKEISNGQPTPVTLKQLRGFHRLRGYYRRFIKDYASINKPLTSLLKKNSFAWNSSVHASFEALKVAMSQDQVLALLDFNKAFIVETDALGMGIGVVLQQGGHPIAYLSLEKWRRYLLDRHFKIKTDHFSLKYLLDQRLTTPFQAKWLPKLLGYNYEISYKQGSENHVPDALSKISSGSELCSIILSIITSDLLKQIKHSWEIDVDLQLCMTGERPKEWVKWVFLDEYWYNTNYHNSAHTTPFEIVYEQPPNPHLPYIAGSSSLEEVDRTIRAREQAIAIQSTVRQGTHHKFVAKYYRLFVVIAKVGKVGVLPLCRPDGVLSVEPEAIIGKRLGKLNNKAILYVLVKWVNQTEEEATWELYTDLL</sequence>
<dbReference type="AlphaFoldDB" id="A0A6L2JS04"/>
<dbReference type="GO" id="GO:0003676">
    <property type="term" value="F:nucleic acid binding"/>
    <property type="evidence" value="ECO:0007669"/>
    <property type="project" value="InterPro"/>
</dbReference>
<dbReference type="InterPro" id="IPR036397">
    <property type="entry name" value="RNaseH_sf"/>
</dbReference>
<keyword evidence="1" id="KW-0511">Multifunctional enzyme</keyword>
<comment type="caution">
    <text evidence="3">The sequence shown here is derived from an EMBL/GenBank/DDBJ whole genome shotgun (WGS) entry which is preliminary data.</text>
</comment>
<dbReference type="InterPro" id="IPR016197">
    <property type="entry name" value="Chromo-like_dom_sf"/>
</dbReference>
<dbReference type="InterPro" id="IPR050951">
    <property type="entry name" value="Retrovirus_Pol_polyprotein"/>
</dbReference>
<dbReference type="Gene3D" id="3.30.70.270">
    <property type="match status" value="2"/>
</dbReference>
<evidence type="ECO:0000259" key="2">
    <source>
        <dbReference type="PROSITE" id="PS50013"/>
    </source>
</evidence>
<dbReference type="CDD" id="cd09274">
    <property type="entry name" value="RNase_HI_RT_Ty3"/>
    <property type="match status" value="1"/>
</dbReference>
<dbReference type="PROSITE" id="PS50013">
    <property type="entry name" value="CHROMO_2"/>
    <property type="match status" value="1"/>
</dbReference>
<dbReference type="InterPro" id="IPR043502">
    <property type="entry name" value="DNA/RNA_pol_sf"/>
</dbReference>
<gene>
    <name evidence="3" type="ORF">Tci_011528</name>
</gene>
<dbReference type="InterPro" id="IPR043128">
    <property type="entry name" value="Rev_trsase/Diguanyl_cyclase"/>
</dbReference>
<accession>A0A6L2JS04</accession>
<organism evidence="3">
    <name type="scientific">Tanacetum cinerariifolium</name>
    <name type="common">Dalmatian daisy</name>
    <name type="synonym">Chrysanthemum cinerariifolium</name>
    <dbReference type="NCBI Taxonomy" id="118510"/>
    <lineage>
        <taxon>Eukaryota</taxon>
        <taxon>Viridiplantae</taxon>
        <taxon>Streptophyta</taxon>
        <taxon>Embryophyta</taxon>
        <taxon>Tracheophyta</taxon>
        <taxon>Spermatophyta</taxon>
        <taxon>Magnoliopsida</taxon>
        <taxon>eudicotyledons</taxon>
        <taxon>Gunneridae</taxon>
        <taxon>Pentapetalae</taxon>
        <taxon>asterids</taxon>
        <taxon>campanulids</taxon>
        <taxon>Asterales</taxon>
        <taxon>Asteraceae</taxon>
        <taxon>Asteroideae</taxon>
        <taxon>Anthemideae</taxon>
        <taxon>Anthemidinae</taxon>
        <taxon>Tanacetum</taxon>
    </lineage>
</organism>
<dbReference type="EMBL" id="BKCJ010001189">
    <property type="protein sequence ID" value="GEU39550.1"/>
    <property type="molecule type" value="Genomic_DNA"/>
</dbReference>
<evidence type="ECO:0000256" key="1">
    <source>
        <dbReference type="ARBA" id="ARBA00023268"/>
    </source>
</evidence>
<reference evidence="3" key="1">
    <citation type="journal article" date="2019" name="Sci. Rep.">
        <title>Draft genome of Tanacetum cinerariifolium, the natural source of mosquito coil.</title>
        <authorList>
            <person name="Yamashiro T."/>
            <person name="Shiraishi A."/>
            <person name="Satake H."/>
            <person name="Nakayama K."/>
        </authorList>
    </citation>
    <scope>NUCLEOTIDE SEQUENCE</scope>
</reference>
<protein>
    <submittedName>
        <fullName evidence="3">Putative mitochondrial protein</fullName>
    </submittedName>
</protein>
<dbReference type="Pfam" id="PF17919">
    <property type="entry name" value="RT_RNaseH_2"/>
    <property type="match status" value="1"/>
</dbReference>